<feature type="non-terminal residue" evidence="1">
    <location>
        <position position="1"/>
    </location>
</feature>
<dbReference type="Proteomes" id="UP000485058">
    <property type="component" value="Unassembled WGS sequence"/>
</dbReference>
<dbReference type="AlphaFoldDB" id="A0A6A0A5Y2"/>
<evidence type="ECO:0000313" key="1">
    <source>
        <dbReference type="EMBL" id="GFH27928.1"/>
    </source>
</evidence>
<sequence>MQRCNLLCLPENYQMKLGCSPCQACRAVSVQFRCMHALHIVHVQTCPAAAHHLTPAGSCCPLCTSCLVAYTLHGAECYPHAIESLPAV</sequence>
<gene>
    <name evidence="1" type="ORF">HaLaN_26322</name>
</gene>
<proteinExistence type="predicted"/>
<accession>A0A6A0A5Y2</accession>
<comment type="caution">
    <text evidence="1">The sequence shown here is derived from an EMBL/GenBank/DDBJ whole genome shotgun (WGS) entry which is preliminary data.</text>
</comment>
<organism evidence="1 2">
    <name type="scientific">Haematococcus lacustris</name>
    <name type="common">Green alga</name>
    <name type="synonym">Haematococcus pluvialis</name>
    <dbReference type="NCBI Taxonomy" id="44745"/>
    <lineage>
        <taxon>Eukaryota</taxon>
        <taxon>Viridiplantae</taxon>
        <taxon>Chlorophyta</taxon>
        <taxon>core chlorophytes</taxon>
        <taxon>Chlorophyceae</taxon>
        <taxon>CS clade</taxon>
        <taxon>Chlamydomonadales</taxon>
        <taxon>Haematococcaceae</taxon>
        <taxon>Haematococcus</taxon>
    </lineage>
</organism>
<protein>
    <submittedName>
        <fullName evidence="1">Uncharacterized protein</fullName>
    </submittedName>
</protein>
<keyword evidence="2" id="KW-1185">Reference proteome</keyword>
<dbReference type="EMBL" id="BLLF01003674">
    <property type="protein sequence ID" value="GFH27928.1"/>
    <property type="molecule type" value="Genomic_DNA"/>
</dbReference>
<evidence type="ECO:0000313" key="2">
    <source>
        <dbReference type="Proteomes" id="UP000485058"/>
    </source>
</evidence>
<reference evidence="1 2" key="1">
    <citation type="submission" date="2020-02" db="EMBL/GenBank/DDBJ databases">
        <title>Draft genome sequence of Haematococcus lacustris strain NIES-144.</title>
        <authorList>
            <person name="Morimoto D."/>
            <person name="Nakagawa S."/>
            <person name="Yoshida T."/>
            <person name="Sawayama S."/>
        </authorList>
    </citation>
    <scope>NUCLEOTIDE SEQUENCE [LARGE SCALE GENOMIC DNA]</scope>
    <source>
        <strain evidence="1 2">NIES-144</strain>
    </source>
</reference>
<name>A0A6A0A5Y2_HAELA</name>
<feature type="non-terminal residue" evidence="1">
    <location>
        <position position="88"/>
    </location>
</feature>